<keyword evidence="4 7" id="KW-0472">Membrane</keyword>
<feature type="transmembrane region" description="Helical" evidence="7">
    <location>
        <begin position="199"/>
        <end position="220"/>
    </location>
</feature>
<reference evidence="9 10" key="1">
    <citation type="submission" date="2017-05" db="EMBL/GenBank/DDBJ databases">
        <title>Draft genome sequence of Elsinoe australis.</title>
        <authorList>
            <person name="Cheng Q."/>
        </authorList>
    </citation>
    <scope>NUCLEOTIDE SEQUENCE [LARGE SCALE GENOMIC DNA]</scope>
    <source>
        <strain evidence="9 10">NL1</strain>
    </source>
</reference>
<dbReference type="PANTHER" id="PTHR33048">
    <property type="entry name" value="PTH11-LIKE INTEGRAL MEMBRANE PROTEIN (AFU_ORTHOLOGUE AFUA_5G11245)"/>
    <property type="match status" value="1"/>
</dbReference>
<evidence type="ECO:0000256" key="5">
    <source>
        <dbReference type="ARBA" id="ARBA00038359"/>
    </source>
</evidence>
<organism evidence="9 10">
    <name type="scientific">Elsinoe australis</name>
    <dbReference type="NCBI Taxonomy" id="40998"/>
    <lineage>
        <taxon>Eukaryota</taxon>
        <taxon>Fungi</taxon>
        <taxon>Dikarya</taxon>
        <taxon>Ascomycota</taxon>
        <taxon>Pezizomycotina</taxon>
        <taxon>Dothideomycetes</taxon>
        <taxon>Dothideomycetidae</taxon>
        <taxon>Myriangiales</taxon>
        <taxon>Elsinoaceae</taxon>
        <taxon>Elsinoe</taxon>
    </lineage>
</organism>
<feature type="compositionally biased region" description="Gly residues" evidence="6">
    <location>
        <begin position="1098"/>
        <end position="1108"/>
    </location>
</feature>
<dbReference type="InterPro" id="IPR052337">
    <property type="entry name" value="SAT4-like"/>
</dbReference>
<dbReference type="InterPro" id="IPR049326">
    <property type="entry name" value="Rhodopsin_dom_fungi"/>
</dbReference>
<feature type="compositionally biased region" description="Basic and acidic residues" evidence="6">
    <location>
        <begin position="448"/>
        <end position="485"/>
    </location>
</feature>
<evidence type="ECO:0000256" key="1">
    <source>
        <dbReference type="ARBA" id="ARBA00004141"/>
    </source>
</evidence>
<evidence type="ECO:0000256" key="2">
    <source>
        <dbReference type="ARBA" id="ARBA00022692"/>
    </source>
</evidence>
<evidence type="ECO:0000256" key="7">
    <source>
        <dbReference type="SAM" id="Phobius"/>
    </source>
</evidence>
<feature type="compositionally biased region" description="Low complexity" evidence="6">
    <location>
        <begin position="433"/>
        <end position="446"/>
    </location>
</feature>
<feature type="compositionally biased region" description="Gly residues" evidence="6">
    <location>
        <begin position="1168"/>
        <end position="1186"/>
    </location>
</feature>
<accession>A0A2P7ZD47</accession>
<feature type="compositionally biased region" description="Gly residues" evidence="6">
    <location>
        <begin position="1197"/>
        <end position="1210"/>
    </location>
</feature>
<gene>
    <name evidence="9" type="ORF">B9Z65_5087</name>
</gene>
<feature type="compositionally biased region" description="Polar residues" evidence="6">
    <location>
        <begin position="411"/>
        <end position="431"/>
    </location>
</feature>
<protein>
    <submittedName>
        <fullName evidence="9">Proteinral transcriptional corepressor ssn6</fullName>
    </submittedName>
</protein>
<evidence type="ECO:0000259" key="8">
    <source>
        <dbReference type="Pfam" id="PF20684"/>
    </source>
</evidence>
<feature type="transmembrane region" description="Helical" evidence="7">
    <location>
        <begin position="154"/>
        <end position="179"/>
    </location>
</feature>
<proteinExistence type="inferred from homology"/>
<dbReference type="STRING" id="40998.A0A2P7ZD47"/>
<evidence type="ECO:0000256" key="4">
    <source>
        <dbReference type="ARBA" id="ARBA00023136"/>
    </source>
</evidence>
<feature type="transmembrane region" description="Helical" evidence="7">
    <location>
        <begin position="232"/>
        <end position="256"/>
    </location>
</feature>
<feature type="transmembrane region" description="Helical" evidence="7">
    <location>
        <begin position="121"/>
        <end position="142"/>
    </location>
</feature>
<feature type="compositionally biased region" description="Low complexity" evidence="6">
    <location>
        <begin position="1252"/>
        <end position="1262"/>
    </location>
</feature>
<feature type="compositionally biased region" description="Basic and acidic residues" evidence="6">
    <location>
        <begin position="868"/>
        <end position="883"/>
    </location>
</feature>
<feature type="compositionally biased region" description="Low complexity" evidence="6">
    <location>
        <begin position="566"/>
        <end position="600"/>
    </location>
</feature>
<comment type="similarity">
    <text evidence="5">Belongs to the SAT4 family.</text>
</comment>
<name>A0A2P7ZD47_9PEZI</name>
<evidence type="ECO:0000256" key="6">
    <source>
        <dbReference type="SAM" id="MobiDB-lite"/>
    </source>
</evidence>
<dbReference type="EMBL" id="NHZQ01000236">
    <property type="protein sequence ID" value="PSK46119.1"/>
    <property type="molecule type" value="Genomic_DNA"/>
</dbReference>
<feature type="compositionally biased region" description="Low complexity" evidence="6">
    <location>
        <begin position="787"/>
        <end position="804"/>
    </location>
</feature>
<feature type="region of interest" description="Disordered" evidence="6">
    <location>
        <begin position="787"/>
        <end position="1129"/>
    </location>
</feature>
<dbReference type="OrthoDB" id="3897607at2759"/>
<keyword evidence="10" id="KW-1185">Reference proteome</keyword>
<feature type="compositionally biased region" description="Low complexity" evidence="6">
    <location>
        <begin position="923"/>
        <end position="937"/>
    </location>
</feature>
<feature type="region of interest" description="Disordered" evidence="6">
    <location>
        <begin position="709"/>
        <end position="730"/>
    </location>
</feature>
<evidence type="ECO:0000256" key="3">
    <source>
        <dbReference type="ARBA" id="ARBA00022989"/>
    </source>
</evidence>
<dbReference type="Proteomes" id="UP000243723">
    <property type="component" value="Unassembled WGS sequence"/>
</dbReference>
<feature type="compositionally biased region" description="Polar residues" evidence="6">
    <location>
        <begin position="494"/>
        <end position="545"/>
    </location>
</feature>
<dbReference type="Pfam" id="PF20684">
    <property type="entry name" value="Fung_rhodopsin"/>
    <property type="match status" value="1"/>
</dbReference>
<evidence type="ECO:0000313" key="10">
    <source>
        <dbReference type="Proteomes" id="UP000243723"/>
    </source>
</evidence>
<feature type="region of interest" description="Disordered" evidence="6">
    <location>
        <begin position="400"/>
        <end position="606"/>
    </location>
</feature>
<keyword evidence="3 7" id="KW-1133">Transmembrane helix</keyword>
<dbReference type="PANTHER" id="PTHR33048:SF96">
    <property type="entry name" value="INTEGRAL MEMBRANE PROTEIN"/>
    <property type="match status" value="1"/>
</dbReference>
<feature type="transmembrane region" description="Helical" evidence="7">
    <location>
        <begin position="44"/>
        <end position="62"/>
    </location>
</feature>
<feature type="transmembrane region" description="Helical" evidence="7">
    <location>
        <begin position="74"/>
        <end position="94"/>
    </location>
</feature>
<feature type="compositionally biased region" description="Basic and acidic residues" evidence="6">
    <location>
        <begin position="1038"/>
        <end position="1067"/>
    </location>
</feature>
<feature type="region of interest" description="Disordered" evidence="6">
    <location>
        <begin position="1152"/>
        <end position="1262"/>
    </location>
</feature>
<comment type="caution">
    <text evidence="9">The sequence shown here is derived from an EMBL/GenBank/DDBJ whole genome shotgun (WGS) entry which is preliminary data.</text>
</comment>
<feature type="compositionally biased region" description="Polar residues" evidence="6">
    <location>
        <begin position="815"/>
        <end position="829"/>
    </location>
</feature>
<dbReference type="GO" id="GO:0016020">
    <property type="term" value="C:membrane"/>
    <property type="evidence" value="ECO:0007669"/>
    <property type="project" value="UniProtKB-SubCell"/>
</dbReference>
<evidence type="ECO:0000313" key="9">
    <source>
        <dbReference type="EMBL" id="PSK46119.1"/>
    </source>
</evidence>
<feature type="compositionally biased region" description="Basic and acidic residues" evidence="6">
    <location>
        <begin position="992"/>
        <end position="1003"/>
    </location>
</feature>
<keyword evidence="2 7" id="KW-0812">Transmembrane</keyword>
<feature type="domain" description="Rhodopsin" evidence="8">
    <location>
        <begin position="58"/>
        <end position="293"/>
    </location>
</feature>
<sequence length="1262" mass="137209">MMNNKVSSGFGQELDLTIAEAHKGWDPVVLLKHLDHQYAENERWGTALAIVCFIAVGLRVYVKAFVLKAFRADDWTILLAFGLYIGLTVCNFLVGHDFRHLFRADYTVLASIHQLLTTFNAVYVLCTILCKTSFTLFMLAIFSQSSSRWQRYTILSLTILSSLLGLVFLAFTPTCGVTFLEESHGTCPLLAATNIVSIAWSVTNTLVDVVYAALCVQLIWGATMSKRNKIWASALLCFGSVGAAASVLRVMTYVGMGWQTLNEQRVLIARYSTMEAGITIAAASFATLRPLIRSWFSRIMTSYGASSAGKTYGNGKSTHKSGNKSVVRTKMGEKGDVFDGVEGKGGITKKDEVNVTVVVMGEKGGERGTQRFKAHPAVRVGRRTASAVLFAVEEALRGPNQFTSEPAEENAQMSDLSGQGNARANNGTSRGTGPVPVSQQGSSSSVRTPRDIMKDRNEREARRRQETQQAEMDKEERRRSAERRAIAAAAGVTPLTSTSQRRPISGVDSGQSSSQRADPMSTGRTPMRTAQQAYPTPSTGGTTDEPQPLGRTRASARTADEPRAATTSTSRRPVPSSSIRLSSAPTPAQTQANTANAPQPRSNASSFPHAFERWEQLSSHWEGLTSYWLHKLESNQEAIARNVPSASAMSRQITDLSAAGANLFHAVVELQRLRASSERKFQRWFFETRAEQEKDRERIAELERLLKTERTTREESSRDTEEAKRERERSDKMLREMRRELNISKEEARRAWEELGRREQEERERTLSLKEGMPTVVGGVQVVPMHASQSAGVSRQGSQSQSQRPETRDGRYTAATMSQDGRTAYTTSDAGRYPPSNAQSYGEYYDDNRPGSANTDPFSDGRSGGPTLHHEPEMQGLNVRREGGGAGAGYAPYEGSTPATSGSVMTAIPPQATRPAPLMSNPTTTSRPSGAAGSSSRHPPESEEEPPERFYQQPPREAMLHDRAAPVTGGHYRPSGMPESRSPAPPATQGRPPREVEAGEEARLASPDAASRAARELRSEPSYVSSVVSDEGTEYEIDERGQLRRDEEGRPLVYRRGNEPADRRDAARTPGSDVGEGRRIPTAAEEEEERRRRAGEGRAVGIGSGGNGGERRGHEAMGSEASDDYDVQADVERERQYRERYGRAYSTEGREEFVGVQAPSPPSALAARGGGNGGGSGSGYTYGEGGEVLEDENPTGVSGGNGRGGTGRGAMGPPPATGAGQGQGQGGWETLQTRHHHPTRLSDVIEEEEGSVRGSVRGSRVG</sequence>
<comment type="subcellular location">
    <subcellularLocation>
        <location evidence="1">Membrane</location>
        <topology evidence="1">Multi-pass membrane protein</topology>
    </subcellularLocation>
</comment>
<dbReference type="AlphaFoldDB" id="A0A2P7ZD47"/>